<dbReference type="InterPro" id="IPR035906">
    <property type="entry name" value="MetI-like_sf"/>
</dbReference>
<dbReference type="SUPFAM" id="SSF161098">
    <property type="entry name" value="MetI-like"/>
    <property type="match status" value="1"/>
</dbReference>
<evidence type="ECO:0000256" key="8">
    <source>
        <dbReference type="RuleBase" id="RU363032"/>
    </source>
</evidence>
<accession>A0A7Y6QBQ1</accession>
<keyword evidence="6 8" id="KW-1133">Transmembrane helix</keyword>
<protein>
    <submittedName>
        <fullName evidence="10">ABC transporter permease subunit</fullName>
    </submittedName>
</protein>
<dbReference type="PANTHER" id="PTHR42929:SF3">
    <property type="entry name" value="PUTRESCINE TRANSPORT SYSTEM PERMEASE PROTEIN POTH"/>
    <property type="match status" value="1"/>
</dbReference>
<dbReference type="CDD" id="cd06261">
    <property type="entry name" value="TM_PBP2"/>
    <property type="match status" value="1"/>
</dbReference>
<comment type="caution">
    <text evidence="10">The sequence shown here is derived from an EMBL/GenBank/DDBJ whole genome shotgun (WGS) entry which is preliminary data.</text>
</comment>
<dbReference type="Proteomes" id="UP000520198">
    <property type="component" value="Unassembled WGS sequence"/>
</dbReference>
<evidence type="ECO:0000256" key="2">
    <source>
        <dbReference type="ARBA" id="ARBA00007069"/>
    </source>
</evidence>
<dbReference type="PROSITE" id="PS50928">
    <property type="entry name" value="ABC_TM1"/>
    <property type="match status" value="1"/>
</dbReference>
<evidence type="ECO:0000256" key="4">
    <source>
        <dbReference type="ARBA" id="ARBA00022475"/>
    </source>
</evidence>
<dbReference type="InterPro" id="IPR000515">
    <property type="entry name" value="MetI-like"/>
</dbReference>
<keyword evidence="7 8" id="KW-0472">Membrane</keyword>
<dbReference type="Gene3D" id="1.10.3720.10">
    <property type="entry name" value="MetI-like"/>
    <property type="match status" value="1"/>
</dbReference>
<keyword evidence="4" id="KW-1003">Cell membrane</keyword>
<dbReference type="AlphaFoldDB" id="A0A7Y6QBQ1"/>
<feature type="transmembrane region" description="Helical" evidence="8">
    <location>
        <begin position="224"/>
        <end position="249"/>
    </location>
</feature>
<reference evidence="10 11" key="1">
    <citation type="submission" date="2020-06" db="EMBL/GenBank/DDBJ databases">
        <authorList>
            <person name="Grouzdev D.S."/>
        </authorList>
    </citation>
    <scope>NUCLEOTIDE SEQUENCE [LARGE SCALE GENOMIC DNA]</scope>
    <source>
        <strain evidence="10 11">HO-A22</strain>
    </source>
</reference>
<organism evidence="10 11">
    <name type="scientific">Ensifer oleiphilus</name>
    <dbReference type="NCBI Taxonomy" id="2742698"/>
    <lineage>
        <taxon>Bacteria</taxon>
        <taxon>Pseudomonadati</taxon>
        <taxon>Pseudomonadota</taxon>
        <taxon>Alphaproteobacteria</taxon>
        <taxon>Hyphomicrobiales</taxon>
        <taxon>Rhizobiaceae</taxon>
        <taxon>Sinorhizobium/Ensifer group</taxon>
        <taxon>Ensifer</taxon>
    </lineage>
</organism>
<dbReference type="GO" id="GO:0005886">
    <property type="term" value="C:plasma membrane"/>
    <property type="evidence" value="ECO:0007669"/>
    <property type="project" value="UniProtKB-SubCell"/>
</dbReference>
<feature type="transmembrane region" description="Helical" evidence="8">
    <location>
        <begin position="280"/>
        <end position="301"/>
    </location>
</feature>
<keyword evidence="5 8" id="KW-0812">Transmembrane</keyword>
<feature type="transmembrane region" description="Helical" evidence="8">
    <location>
        <begin position="130"/>
        <end position="151"/>
    </location>
</feature>
<evidence type="ECO:0000259" key="9">
    <source>
        <dbReference type="PROSITE" id="PS50928"/>
    </source>
</evidence>
<evidence type="ECO:0000313" key="11">
    <source>
        <dbReference type="Proteomes" id="UP000520198"/>
    </source>
</evidence>
<name>A0A7Y6QBQ1_9HYPH</name>
<comment type="similarity">
    <text evidence="2">Belongs to the binding-protein-dependent transport system permease family. CysTW subfamily.</text>
</comment>
<proteinExistence type="inferred from homology"/>
<keyword evidence="11" id="KW-1185">Reference proteome</keyword>
<evidence type="ECO:0000256" key="1">
    <source>
        <dbReference type="ARBA" id="ARBA00004651"/>
    </source>
</evidence>
<dbReference type="GO" id="GO:0055085">
    <property type="term" value="P:transmembrane transport"/>
    <property type="evidence" value="ECO:0007669"/>
    <property type="project" value="InterPro"/>
</dbReference>
<keyword evidence="3 8" id="KW-0813">Transport</keyword>
<dbReference type="EMBL" id="JABWDU010000010">
    <property type="protein sequence ID" value="NVD42710.1"/>
    <property type="molecule type" value="Genomic_DNA"/>
</dbReference>
<feature type="transmembrane region" description="Helical" evidence="8">
    <location>
        <begin position="27"/>
        <end position="52"/>
    </location>
</feature>
<feature type="transmembrane region" description="Helical" evidence="8">
    <location>
        <begin position="182"/>
        <end position="203"/>
    </location>
</feature>
<evidence type="ECO:0000256" key="6">
    <source>
        <dbReference type="ARBA" id="ARBA00022989"/>
    </source>
</evidence>
<feature type="transmembrane region" description="Helical" evidence="8">
    <location>
        <begin position="92"/>
        <end position="118"/>
    </location>
</feature>
<evidence type="ECO:0000313" key="10">
    <source>
        <dbReference type="EMBL" id="NVD42710.1"/>
    </source>
</evidence>
<comment type="subcellular location">
    <subcellularLocation>
        <location evidence="1 8">Cell membrane</location>
        <topology evidence="1 8">Multi-pass membrane protein</topology>
    </subcellularLocation>
</comment>
<dbReference type="Pfam" id="PF00528">
    <property type="entry name" value="BPD_transp_1"/>
    <property type="match status" value="1"/>
</dbReference>
<evidence type="ECO:0000256" key="7">
    <source>
        <dbReference type="ARBA" id="ARBA00023136"/>
    </source>
</evidence>
<dbReference type="PANTHER" id="PTHR42929">
    <property type="entry name" value="INNER MEMBRANE ABC TRANSPORTER PERMEASE PROTEIN YDCU-RELATED-RELATED"/>
    <property type="match status" value="1"/>
</dbReference>
<sequence length="310" mass="34268">MDAAGRPPAGRLGNDIMQSKSDLGRRALVLVPYGWLAVFFLMPFLLVLAISLSSVRLGMPPYEPLYAWQGSLLSIRLNLENFIFVVGENTYLLAYLTSLKVAAISTALMLAIAYPLAYGIASCAPQTRSFLIFLVIVPFWSSMLIRVYAWMSILRNDGLFNSLLLNLGIISEPLRIMNTETAIYIGIVYTYLPFMVLPIYANLSASDRTLIEAARDLGCSRLAAFWRVTFPLSLRGVAAGSALVFIPVIGEFVVPDLLGGADTQMIGRTIWMEFFNNRDWPVASAVTVLLLAILVIPIVLFQTRLSRTSK</sequence>
<evidence type="ECO:0000256" key="5">
    <source>
        <dbReference type="ARBA" id="ARBA00022692"/>
    </source>
</evidence>
<evidence type="ECO:0000256" key="3">
    <source>
        <dbReference type="ARBA" id="ARBA00022448"/>
    </source>
</evidence>
<gene>
    <name evidence="10" type="ORF">HT585_27945</name>
</gene>
<feature type="domain" description="ABC transmembrane type-1" evidence="9">
    <location>
        <begin position="95"/>
        <end position="301"/>
    </location>
</feature>